<keyword evidence="2" id="KW-1185">Reference proteome</keyword>
<organism evidence="1 2">
    <name type="scientific">Nonomuraea wenchangensis</name>
    <dbReference type="NCBI Taxonomy" id="568860"/>
    <lineage>
        <taxon>Bacteria</taxon>
        <taxon>Bacillati</taxon>
        <taxon>Actinomycetota</taxon>
        <taxon>Actinomycetes</taxon>
        <taxon>Streptosporangiales</taxon>
        <taxon>Streptosporangiaceae</taxon>
        <taxon>Nonomuraea</taxon>
    </lineage>
</organism>
<protein>
    <submittedName>
        <fullName evidence="1">Uncharacterized protein</fullName>
    </submittedName>
</protein>
<dbReference type="EMBL" id="FOHX01000004">
    <property type="protein sequence ID" value="SET88154.1"/>
    <property type="molecule type" value="Genomic_DNA"/>
</dbReference>
<name>A0A1I0HVS5_9ACTN</name>
<accession>A0A1I0HVS5</accession>
<evidence type="ECO:0000313" key="1">
    <source>
        <dbReference type="EMBL" id="SET88154.1"/>
    </source>
</evidence>
<evidence type="ECO:0000313" key="2">
    <source>
        <dbReference type="Proteomes" id="UP000199361"/>
    </source>
</evidence>
<dbReference type="STRING" id="568860.SAMN05421811_104532"/>
<proteinExistence type="predicted"/>
<dbReference type="AlphaFoldDB" id="A0A1I0HVS5"/>
<dbReference type="Proteomes" id="UP000199361">
    <property type="component" value="Unassembled WGS sequence"/>
</dbReference>
<reference evidence="1 2" key="1">
    <citation type="submission" date="2016-10" db="EMBL/GenBank/DDBJ databases">
        <authorList>
            <person name="de Groot N.N."/>
        </authorList>
    </citation>
    <scope>NUCLEOTIDE SEQUENCE [LARGE SCALE GENOMIC DNA]</scope>
    <source>
        <strain evidence="1 2">CGMCC 4.5598</strain>
    </source>
</reference>
<gene>
    <name evidence="1" type="ORF">SAMN05421811_104532</name>
</gene>
<sequence length="203" mass="21488">MSTQPEGGPGGLKPFKSIPAGCTEFMGDSPPIRKELTAAVTEMLQYHTTHPSADNPVYQNCKDELAAIKEMLTKPYLVPAGTLLSLVTKHDGKVQGIAVVSRLAGSLRIDQASVAPWNIVRPAVNEAAAPNPFLGVGWQIVDVGLTHCGVVDLTAATDQSAESFTKMGFLTPEGAPLKGGSFGVLKGDRAEAFKEKVANFRNK</sequence>